<dbReference type="InterPro" id="IPR001451">
    <property type="entry name" value="Hexapep"/>
</dbReference>
<sequence>MIRKIRNSLIQLSIKILERLLRDKFAQISDPYVLFCEGKFEFPSEYSIGVGSNIIIPKYSELSLGNGVYIGRYVEIGPNQKIEIGDYTSIQDRTIILGDVSIGRYCTFAPNIYISSGNHYFDKFPELNIKDQDVRVIQNLELGKKHSKPVVVEDDCWLGANVLVMNGVKIGKGSVVGANSVVTKDVLPYTVVAGIPAKKIRNRINFLPPTILNYNRQEDLPYFYSGFFVSDMEKNRYKEFFGIATKKHFSITLNYKSGDVVVVRCKKIVPNRVWIHHDQTNYELTNEFSEYQFHLDKEEFLIPFSLEREVDQTTTSSSPYIVVESCFIKT</sequence>
<dbReference type="EMBL" id="RQFM01000027">
    <property type="protein sequence ID" value="TGK79433.1"/>
    <property type="molecule type" value="Genomic_DNA"/>
</dbReference>
<dbReference type="OrthoDB" id="9801697at2"/>
<dbReference type="RefSeq" id="WP_135747135.1">
    <property type="nucleotide sequence ID" value="NZ_RQFL01000026.1"/>
</dbReference>
<comment type="caution">
    <text evidence="4">The sequence shown here is derived from an EMBL/GenBank/DDBJ whole genome shotgun (WGS) entry which is preliminary data.</text>
</comment>
<dbReference type="GO" id="GO:0016746">
    <property type="term" value="F:acyltransferase activity"/>
    <property type="evidence" value="ECO:0007669"/>
    <property type="project" value="UniProtKB-KW"/>
</dbReference>
<evidence type="ECO:0000256" key="3">
    <source>
        <dbReference type="ARBA" id="ARBA00023315"/>
    </source>
</evidence>
<keyword evidence="2" id="KW-0677">Repeat</keyword>
<dbReference type="InterPro" id="IPR011004">
    <property type="entry name" value="Trimer_LpxA-like_sf"/>
</dbReference>
<dbReference type="Proteomes" id="UP000297918">
    <property type="component" value="Unassembled WGS sequence"/>
</dbReference>
<dbReference type="Gene3D" id="2.160.10.10">
    <property type="entry name" value="Hexapeptide repeat proteins"/>
    <property type="match status" value="1"/>
</dbReference>
<name>A0A4R9IJM5_9LEPT</name>
<dbReference type="PROSITE" id="PS00101">
    <property type="entry name" value="HEXAPEP_TRANSFERASES"/>
    <property type="match status" value="1"/>
</dbReference>
<reference evidence="4 6" key="2">
    <citation type="journal article" date="2019" name="PLoS Negl. Trop. Dis.">
        <title>Revisiting the worldwide diversity of Leptospira species in the environment.</title>
        <authorList>
            <person name="Vincent A.T."/>
            <person name="Schiettekatte O."/>
            <person name="Bourhy P."/>
            <person name="Veyrier F.J."/>
            <person name="Picardeau M."/>
        </authorList>
    </citation>
    <scope>NUCLEOTIDE SEQUENCE [LARGE SCALE GENOMIC DNA]</scope>
    <source>
        <strain evidence="4 6">201800280</strain>
        <strain evidence="5">201800281</strain>
    </source>
</reference>
<evidence type="ECO:0000313" key="4">
    <source>
        <dbReference type="EMBL" id="TGK79433.1"/>
    </source>
</evidence>
<dbReference type="EMBL" id="RQFL01000026">
    <property type="protein sequence ID" value="TGK89640.1"/>
    <property type="molecule type" value="Genomic_DNA"/>
</dbReference>
<dbReference type="AlphaFoldDB" id="A0A4R9IJM5"/>
<evidence type="ECO:0000313" key="5">
    <source>
        <dbReference type="EMBL" id="TGK89640.1"/>
    </source>
</evidence>
<dbReference type="Pfam" id="PF14602">
    <property type="entry name" value="Hexapep_2"/>
    <property type="match status" value="1"/>
</dbReference>
<dbReference type="InterPro" id="IPR051159">
    <property type="entry name" value="Hexapeptide_acetyltransf"/>
</dbReference>
<evidence type="ECO:0000313" key="6">
    <source>
        <dbReference type="Proteomes" id="UP000297394"/>
    </source>
</evidence>
<organism evidence="4 6">
    <name type="scientific">Leptospira bourretii</name>
    <dbReference type="NCBI Taxonomy" id="2484962"/>
    <lineage>
        <taxon>Bacteria</taxon>
        <taxon>Pseudomonadati</taxon>
        <taxon>Spirochaetota</taxon>
        <taxon>Spirochaetia</taxon>
        <taxon>Leptospirales</taxon>
        <taxon>Leptospiraceae</taxon>
        <taxon>Leptospira</taxon>
    </lineage>
</organism>
<dbReference type="PANTHER" id="PTHR23416">
    <property type="entry name" value="SIALIC ACID SYNTHASE-RELATED"/>
    <property type="match status" value="1"/>
</dbReference>
<evidence type="ECO:0000313" key="7">
    <source>
        <dbReference type="Proteomes" id="UP000297918"/>
    </source>
</evidence>
<dbReference type="InterPro" id="IPR018357">
    <property type="entry name" value="Hexapep_transf_CS"/>
</dbReference>
<accession>A0A4R9IJM5</accession>
<keyword evidence="1 4" id="KW-0808">Transferase</keyword>
<dbReference type="CDD" id="cd03349">
    <property type="entry name" value="LbH_XAT"/>
    <property type="match status" value="1"/>
</dbReference>
<proteinExistence type="predicted"/>
<keyword evidence="3" id="KW-0012">Acyltransferase</keyword>
<dbReference type="Proteomes" id="UP000297394">
    <property type="component" value="Unassembled WGS sequence"/>
</dbReference>
<dbReference type="SUPFAM" id="SSF51161">
    <property type="entry name" value="Trimeric LpxA-like enzymes"/>
    <property type="match status" value="1"/>
</dbReference>
<gene>
    <name evidence="4" type="ORF">EHQ23_17655</name>
    <name evidence="5" type="ORF">EHQ26_14505</name>
</gene>
<evidence type="ECO:0000256" key="2">
    <source>
        <dbReference type="ARBA" id="ARBA00022737"/>
    </source>
</evidence>
<keyword evidence="7" id="KW-1185">Reference proteome</keyword>
<evidence type="ECO:0000256" key="1">
    <source>
        <dbReference type="ARBA" id="ARBA00022679"/>
    </source>
</evidence>
<reference evidence="5" key="1">
    <citation type="submission" date="2018-10" db="EMBL/GenBank/DDBJ databases">
        <authorList>
            <person name="Vincent A.T."/>
            <person name="Schiettekatte O."/>
            <person name="Bourhy P."/>
            <person name="Veyrier F.J."/>
            <person name="Picardeau M."/>
        </authorList>
    </citation>
    <scope>NUCLEOTIDE SEQUENCE</scope>
    <source>
        <strain evidence="5">201800281</strain>
    </source>
</reference>
<protein>
    <submittedName>
        <fullName evidence="4">Antibiotic acetyltransferase</fullName>
    </submittedName>
</protein>